<dbReference type="EMBL" id="JADBGQ010000002">
    <property type="protein sequence ID" value="KAG5408397.1"/>
    <property type="molecule type" value="Genomic_DNA"/>
</dbReference>
<evidence type="ECO:0000313" key="2">
    <source>
        <dbReference type="Proteomes" id="UP000823674"/>
    </source>
</evidence>
<dbReference type="Proteomes" id="UP000823674">
    <property type="component" value="Chromosome A02"/>
</dbReference>
<accession>A0ABQ7NBY5</accession>
<reference evidence="1 2" key="1">
    <citation type="submission" date="2021-03" db="EMBL/GenBank/DDBJ databases">
        <authorList>
            <person name="King G.J."/>
            <person name="Bancroft I."/>
            <person name="Baten A."/>
            <person name="Bloomfield J."/>
            <person name="Borpatragohain P."/>
            <person name="He Z."/>
            <person name="Irish N."/>
            <person name="Irwin J."/>
            <person name="Liu K."/>
            <person name="Mauleon R.P."/>
            <person name="Moore J."/>
            <person name="Morris R."/>
            <person name="Ostergaard L."/>
            <person name="Wang B."/>
            <person name="Wells R."/>
        </authorList>
    </citation>
    <scope>NUCLEOTIDE SEQUENCE [LARGE SCALE GENOMIC DNA]</scope>
    <source>
        <strain evidence="1">R-o-18</strain>
        <tissue evidence="1">Leaf</tissue>
    </source>
</reference>
<name>A0ABQ7NBY5_BRACM</name>
<keyword evidence="2" id="KW-1185">Reference proteome</keyword>
<evidence type="ECO:0000313" key="1">
    <source>
        <dbReference type="EMBL" id="KAG5408397.1"/>
    </source>
</evidence>
<gene>
    <name evidence="1" type="primary">A02p005270.1_BraROA</name>
    <name evidence="1" type="ORF">IGI04_004716</name>
</gene>
<feature type="non-terminal residue" evidence="1">
    <location>
        <position position="1"/>
    </location>
</feature>
<proteinExistence type="predicted"/>
<comment type="caution">
    <text evidence="1">The sequence shown here is derived from an EMBL/GenBank/DDBJ whole genome shotgun (WGS) entry which is preliminary data.</text>
</comment>
<sequence>CIYLKGTIVILYGFGLRESEKVFNCVGGSVQASHGTAKAVMMRSAYVMLTRQPKTPLCVCTFVWATMWTRLVVMRGGQKLRKPLVLK</sequence>
<protein>
    <submittedName>
        <fullName evidence="1">Uncharacterized protein</fullName>
    </submittedName>
</protein>
<organism evidence="1 2">
    <name type="scientific">Brassica rapa subsp. trilocularis</name>
    <dbReference type="NCBI Taxonomy" id="1813537"/>
    <lineage>
        <taxon>Eukaryota</taxon>
        <taxon>Viridiplantae</taxon>
        <taxon>Streptophyta</taxon>
        <taxon>Embryophyta</taxon>
        <taxon>Tracheophyta</taxon>
        <taxon>Spermatophyta</taxon>
        <taxon>Magnoliopsida</taxon>
        <taxon>eudicotyledons</taxon>
        <taxon>Gunneridae</taxon>
        <taxon>Pentapetalae</taxon>
        <taxon>rosids</taxon>
        <taxon>malvids</taxon>
        <taxon>Brassicales</taxon>
        <taxon>Brassicaceae</taxon>
        <taxon>Brassiceae</taxon>
        <taxon>Brassica</taxon>
    </lineage>
</organism>